<keyword evidence="3" id="KW-0902">Two-component regulatory system</keyword>
<sequence>MSRVLILLSEDKELIAQIEPSFKREGYSIWVVESEPSLHYLISTVEPTHIIIDRALYYQSADLCADLRRLKFNGCLMVLVSEPMKLDGMLSLELGADDYLVKPFDLRELLTRIRAVERRGNFHFLTESNQTIKFGILSLRVDTQTAYVEDKPVTLTEKEAMLLYALLLHPEKVLTRETLVKLVMSHAEESDVRIIDVFISRLRQKLKEAGEMIETVRNKGYRLRINKGSDVSLE</sequence>
<dbReference type="PANTHER" id="PTHR48111:SF1">
    <property type="entry name" value="TWO-COMPONENT RESPONSE REGULATOR ORR33"/>
    <property type="match status" value="1"/>
</dbReference>
<dbReference type="SUPFAM" id="SSF52172">
    <property type="entry name" value="CheY-like"/>
    <property type="match status" value="1"/>
</dbReference>
<dbReference type="InterPro" id="IPR016032">
    <property type="entry name" value="Sig_transdc_resp-reg_C-effctor"/>
</dbReference>
<dbReference type="GO" id="GO:0000976">
    <property type="term" value="F:transcription cis-regulatory region binding"/>
    <property type="evidence" value="ECO:0007669"/>
    <property type="project" value="TreeGrafter"/>
</dbReference>
<dbReference type="PROSITE" id="PS50110">
    <property type="entry name" value="RESPONSE_REGULATORY"/>
    <property type="match status" value="1"/>
</dbReference>
<evidence type="ECO:0000313" key="14">
    <source>
        <dbReference type="Proteomes" id="UP000321773"/>
    </source>
</evidence>
<dbReference type="InterPro" id="IPR039420">
    <property type="entry name" value="WalR-like"/>
</dbReference>
<feature type="domain" description="OmpR/PhoB-type" evidence="10">
    <location>
        <begin position="129"/>
        <end position="225"/>
    </location>
</feature>
<evidence type="ECO:0000256" key="3">
    <source>
        <dbReference type="ARBA" id="ARBA00023012"/>
    </source>
</evidence>
<comment type="subcellular location">
    <subcellularLocation>
        <location evidence="1">Cytoplasm</location>
    </subcellularLocation>
</comment>
<dbReference type="PANTHER" id="PTHR48111">
    <property type="entry name" value="REGULATOR OF RPOS"/>
    <property type="match status" value="1"/>
</dbReference>
<keyword evidence="14" id="KW-1185">Reference proteome</keyword>
<evidence type="ECO:0000313" key="11">
    <source>
        <dbReference type="EMBL" id="GEM05499.1"/>
    </source>
</evidence>
<dbReference type="SMART" id="SM00448">
    <property type="entry name" value="REC"/>
    <property type="match status" value="1"/>
</dbReference>
<evidence type="ECO:0000259" key="10">
    <source>
        <dbReference type="PROSITE" id="PS51755"/>
    </source>
</evidence>
<keyword evidence="6" id="KW-0804">Transcription</keyword>
<dbReference type="InterPro" id="IPR036388">
    <property type="entry name" value="WH-like_DNA-bd_sf"/>
</dbReference>
<dbReference type="PROSITE" id="PS51755">
    <property type="entry name" value="OMPR_PHOB"/>
    <property type="match status" value="1"/>
</dbReference>
<dbReference type="Proteomes" id="UP000321773">
    <property type="component" value="Unassembled WGS sequence"/>
</dbReference>
<evidence type="ECO:0000256" key="8">
    <source>
        <dbReference type="PROSITE-ProRule" id="PRU01091"/>
    </source>
</evidence>
<dbReference type="Gene3D" id="6.10.250.690">
    <property type="match status" value="1"/>
</dbReference>
<evidence type="ECO:0000256" key="4">
    <source>
        <dbReference type="ARBA" id="ARBA00023015"/>
    </source>
</evidence>
<evidence type="ECO:0000313" key="13">
    <source>
        <dbReference type="Proteomes" id="UP000199139"/>
    </source>
</evidence>
<dbReference type="Gene3D" id="1.10.10.10">
    <property type="entry name" value="Winged helix-like DNA-binding domain superfamily/Winged helix DNA-binding domain"/>
    <property type="match status" value="1"/>
</dbReference>
<keyword evidence="2 7" id="KW-0597">Phosphoprotein</keyword>
<dbReference type="AlphaFoldDB" id="A0A1I6RCU6"/>
<evidence type="ECO:0000256" key="7">
    <source>
        <dbReference type="PROSITE-ProRule" id="PRU00169"/>
    </source>
</evidence>
<evidence type="ECO:0000256" key="2">
    <source>
        <dbReference type="ARBA" id="ARBA00022553"/>
    </source>
</evidence>
<evidence type="ECO:0000313" key="12">
    <source>
        <dbReference type="EMBL" id="SFS62549.1"/>
    </source>
</evidence>
<evidence type="ECO:0000256" key="6">
    <source>
        <dbReference type="ARBA" id="ARBA00023163"/>
    </source>
</evidence>
<dbReference type="InterPro" id="IPR001867">
    <property type="entry name" value="OmpR/PhoB-type_DNA-bd"/>
</dbReference>
<dbReference type="GO" id="GO:0000156">
    <property type="term" value="F:phosphorelay response regulator activity"/>
    <property type="evidence" value="ECO:0007669"/>
    <property type="project" value="TreeGrafter"/>
</dbReference>
<proteinExistence type="predicted"/>
<feature type="DNA-binding region" description="OmpR/PhoB-type" evidence="8">
    <location>
        <begin position="129"/>
        <end position="225"/>
    </location>
</feature>
<accession>A0A1I6RCU6</accession>
<dbReference type="CDD" id="cd00383">
    <property type="entry name" value="trans_reg_C"/>
    <property type="match status" value="1"/>
</dbReference>
<evidence type="ECO:0000256" key="5">
    <source>
        <dbReference type="ARBA" id="ARBA00023125"/>
    </source>
</evidence>
<dbReference type="Pfam" id="PF00486">
    <property type="entry name" value="Trans_reg_C"/>
    <property type="match status" value="1"/>
</dbReference>
<dbReference type="InterPro" id="IPR011006">
    <property type="entry name" value="CheY-like_superfamily"/>
</dbReference>
<dbReference type="EMBL" id="FPAI01000006">
    <property type="protein sequence ID" value="SFS62549.1"/>
    <property type="molecule type" value="Genomic_DNA"/>
</dbReference>
<name>A0A1I6RCU6_9BACI</name>
<dbReference type="InterPro" id="IPR001789">
    <property type="entry name" value="Sig_transdc_resp-reg_receiver"/>
</dbReference>
<dbReference type="GO" id="GO:0006355">
    <property type="term" value="P:regulation of DNA-templated transcription"/>
    <property type="evidence" value="ECO:0007669"/>
    <property type="project" value="InterPro"/>
</dbReference>
<organism evidence="12 13">
    <name type="scientific">Halolactibacillus miurensis</name>
    <dbReference type="NCBI Taxonomy" id="306541"/>
    <lineage>
        <taxon>Bacteria</taxon>
        <taxon>Bacillati</taxon>
        <taxon>Bacillota</taxon>
        <taxon>Bacilli</taxon>
        <taxon>Bacillales</taxon>
        <taxon>Bacillaceae</taxon>
        <taxon>Halolactibacillus</taxon>
    </lineage>
</organism>
<evidence type="ECO:0000256" key="1">
    <source>
        <dbReference type="ARBA" id="ARBA00004496"/>
    </source>
</evidence>
<reference evidence="12 13" key="1">
    <citation type="submission" date="2016-10" db="EMBL/GenBank/DDBJ databases">
        <authorList>
            <person name="de Groot N.N."/>
        </authorList>
    </citation>
    <scope>NUCLEOTIDE SEQUENCE [LARGE SCALE GENOMIC DNA]</scope>
    <source>
        <strain evidence="12 13">DSM 17074</strain>
    </source>
</reference>
<protein>
    <submittedName>
        <fullName evidence="11">DNA-binding response regulator</fullName>
    </submittedName>
    <submittedName>
        <fullName evidence="12">Two-component system, OmpR family, phosphate regulon response regulator PhoB/two-component system, OmpR family, manganese sensing response regulator</fullName>
    </submittedName>
</protein>
<feature type="domain" description="Response regulatory" evidence="9">
    <location>
        <begin position="4"/>
        <end position="117"/>
    </location>
</feature>
<dbReference type="GO" id="GO:0032993">
    <property type="term" value="C:protein-DNA complex"/>
    <property type="evidence" value="ECO:0007669"/>
    <property type="project" value="TreeGrafter"/>
</dbReference>
<feature type="modified residue" description="4-aspartylphosphate" evidence="7">
    <location>
        <position position="53"/>
    </location>
</feature>
<reference evidence="11 14" key="2">
    <citation type="submission" date="2019-07" db="EMBL/GenBank/DDBJ databases">
        <title>Whole genome shotgun sequence of Halolactibacillus miurensis NBRC 100873.</title>
        <authorList>
            <person name="Hosoyama A."/>
            <person name="Uohara A."/>
            <person name="Ohji S."/>
            <person name="Ichikawa N."/>
        </authorList>
    </citation>
    <scope>NUCLEOTIDE SEQUENCE [LARGE SCALE GENOMIC DNA]</scope>
    <source>
        <strain evidence="11 14">NBRC 100873</strain>
    </source>
</reference>
<dbReference type="EMBL" id="BJWJ01000036">
    <property type="protein sequence ID" value="GEM05499.1"/>
    <property type="molecule type" value="Genomic_DNA"/>
</dbReference>
<dbReference type="SMART" id="SM00862">
    <property type="entry name" value="Trans_reg_C"/>
    <property type="match status" value="1"/>
</dbReference>
<evidence type="ECO:0000259" key="9">
    <source>
        <dbReference type="PROSITE" id="PS50110"/>
    </source>
</evidence>
<dbReference type="RefSeq" id="WP_062323187.1">
    <property type="nucleotide sequence ID" value="NZ_BJWJ01000036.1"/>
</dbReference>
<dbReference type="STRING" id="306541.SAMN05421668_10610"/>
<dbReference type="OrthoDB" id="2972856at2"/>
<gene>
    <name evidence="11" type="ORF">HMI01_24870</name>
    <name evidence="12" type="ORF">SAMN05421668_10610</name>
</gene>
<keyword evidence="5 8" id="KW-0238">DNA-binding</keyword>
<dbReference type="Proteomes" id="UP000199139">
    <property type="component" value="Unassembled WGS sequence"/>
</dbReference>
<keyword evidence="4" id="KW-0805">Transcription regulation</keyword>
<dbReference type="SUPFAM" id="SSF46894">
    <property type="entry name" value="C-terminal effector domain of the bipartite response regulators"/>
    <property type="match status" value="1"/>
</dbReference>
<dbReference type="GO" id="GO:0005829">
    <property type="term" value="C:cytosol"/>
    <property type="evidence" value="ECO:0007669"/>
    <property type="project" value="TreeGrafter"/>
</dbReference>